<dbReference type="AlphaFoldDB" id="A0ABD4XMJ0"/>
<dbReference type="CDD" id="cd00093">
    <property type="entry name" value="HTH_XRE"/>
    <property type="match status" value="1"/>
</dbReference>
<dbReference type="SUPFAM" id="SSF47413">
    <property type="entry name" value="lambda repressor-like DNA-binding domains"/>
    <property type="match status" value="1"/>
</dbReference>
<evidence type="ECO:0000313" key="4">
    <source>
        <dbReference type="Proteomes" id="UP001215461"/>
    </source>
</evidence>
<accession>A0ABD4XMJ0</accession>
<protein>
    <submittedName>
        <fullName evidence="3">Helix-turn-helix transcriptional regulator</fullName>
    </submittedName>
</protein>
<dbReference type="PROSITE" id="PS50943">
    <property type="entry name" value="HTH_CROC1"/>
    <property type="match status" value="1"/>
</dbReference>
<proteinExistence type="predicted"/>
<dbReference type="Proteomes" id="UP001215461">
    <property type="component" value="Unassembled WGS sequence"/>
</dbReference>
<dbReference type="PANTHER" id="PTHR46558">
    <property type="entry name" value="TRACRIPTIONAL REGULATORY PROTEIN-RELATED-RELATED"/>
    <property type="match status" value="1"/>
</dbReference>
<dbReference type="Pfam" id="PF01381">
    <property type="entry name" value="HTH_3"/>
    <property type="match status" value="1"/>
</dbReference>
<dbReference type="Gene3D" id="1.10.260.40">
    <property type="entry name" value="lambda repressor-like DNA-binding domains"/>
    <property type="match status" value="1"/>
</dbReference>
<name>A0ABD4XMJ0_WEIPA</name>
<keyword evidence="1" id="KW-0238">DNA-binding</keyword>
<feature type="domain" description="HTH cro/C1-type" evidence="2">
    <location>
        <begin position="3"/>
        <end position="57"/>
    </location>
</feature>
<organism evidence="3 4">
    <name type="scientific">Weissella paramesenteroides</name>
    <name type="common">Leuconostoc paramesenteroides</name>
    <dbReference type="NCBI Taxonomy" id="1249"/>
    <lineage>
        <taxon>Bacteria</taxon>
        <taxon>Bacillati</taxon>
        <taxon>Bacillota</taxon>
        <taxon>Bacilli</taxon>
        <taxon>Lactobacillales</taxon>
        <taxon>Lactobacillaceae</taxon>
        <taxon>Weissella</taxon>
    </lineage>
</organism>
<dbReference type="EMBL" id="JAANXN010000016">
    <property type="protein sequence ID" value="MDF8371941.1"/>
    <property type="molecule type" value="Genomic_DNA"/>
</dbReference>
<sequence>MRLKELRKAKGLSQQQLADEFETNRQNISLYEKGDREPNIATLIKLANYFDVSVDYLIGHEKNV</sequence>
<dbReference type="PANTHER" id="PTHR46558:SF11">
    <property type="entry name" value="HTH-TYPE TRANSCRIPTIONAL REGULATOR XRE"/>
    <property type="match status" value="1"/>
</dbReference>
<evidence type="ECO:0000313" key="3">
    <source>
        <dbReference type="EMBL" id="MDF8371941.1"/>
    </source>
</evidence>
<gene>
    <name evidence="3" type="ORF">G9403_09945</name>
</gene>
<dbReference type="InterPro" id="IPR001387">
    <property type="entry name" value="Cro/C1-type_HTH"/>
</dbReference>
<comment type="caution">
    <text evidence="3">The sequence shown here is derived from an EMBL/GenBank/DDBJ whole genome shotgun (WGS) entry which is preliminary data.</text>
</comment>
<evidence type="ECO:0000256" key="1">
    <source>
        <dbReference type="ARBA" id="ARBA00023125"/>
    </source>
</evidence>
<dbReference type="GO" id="GO:0003677">
    <property type="term" value="F:DNA binding"/>
    <property type="evidence" value="ECO:0007669"/>
    <property type="project" value="UniProtKB-KW"/>
</dbReference>
<dbReference type="RefSeq" id="WP_277362560.1">
    <property type="nucleotide sequence ID" value="NZ_JAANXN010000016.1"/>
</dbReference>
<dbReference type="SMART" id="SM00530">
    <property type="entry name" value="HTH_XRE"/>
    <property type="match status" value="1"/>
</dbReference>
<dbReference type="InterPro" id="IPR010982">
    <property type="entry name" value="Lambda_DNA-bd_dom_sf"/>
</dbReference>
<reference evidence="3 4" key="1">
    <citation type="submission" date="2020-03" db="EMBL/GenBank/DDBJ databases">
        <title>Comparative genomics of Weissella paramesenteroides.</title>
        <authorList>
            <person name="Kant R."/>
            <person name="Takala T."/>
            <person name="Saris P."/>
        </authorList>
    </citation>
    <scope>NUCLEOTIDE SEQUENCE [LARGE SCALE GENOMIC DNA]</scope>
    <source>
        <strain evidence="3 4">SJ27-4</strain>
    </source>
</reference>
<evidence type="ECO:0000259" key="2">
    <source>
        <dbReference type="PROSITE" id="PS50943"/>
    </source>
</evidence>